<dbReference type="EMBL" id="AP018817">
    <property type="protein sequence ID" value="BBF70039.1"/>
    <property type="molecule type" value="Genomic_DNA"/>
</dbReference>
<dbReference type="PANTHER" id="PTHR35369">
    <property type="entry name" value="BLR3025 PROTEIN-RELATED"/>
    <property type="match status" value="1"/>
</dbReference>
<accession>A0ABN5WCN8</accession>
<keyword evidence="3" id="KW-0227">DNA damage</keyword>
<sequence length="518" mass="56433">MDVSGTQTDKRLCLALWFPFLACERMRATMGPSSGRSPDDGAAEPLALVARVGNALRLATVDALAVGQGLVAGMTLADARARCPTLVTRPADPVADALALDRVLEAMRRFTPMVALDAPDGVILDIMGCAHLFGGAQALAQQARALAGYSSRHGFGPNAMAARALARHGERGNDVAALPVAALELDDGALAALRRAGLRTIGDLARRPMGMIAARFGEQAVTRLRQILGEAPSPIAPRRPSAPIRAEARFPEPIARTEDVMDVIEDLLDQAARQMEARKLGGRRFVIRLLRSDGARQGLAIETGQPVRDSAAVLRLLRERIDTMADPLDPGFGFDAVLLAVPRVEPLVERQQAMEGEAARAGEANIVALIDRLGIRLGPDNVRRLQPCDRHIPEGAQTFVPATQAQPQSWPAAPDRAPRPLLLFNPPQPVAVIAGVPDGPPQRFRWRDRLHEVRLAEGPERIAAEWWRRRDGHQPGGAGRTRDYYRIEDGDGRRYWMFRHGLFGEETEICWYLHGLFA</sequence>
<evidence type="ECO:0000313" key="8">
    <source>
        <dbReference type="EMBL" id="BBF70039.1"/>
    </source>
</evidence>
<keyword evidence="8" id="KW-0548">Nucleotidyltransferase</keyword>
<feature type="domain" description="DNA polymerase Y-family little finger" evidence="7">
    <location>
        <begin position="245"/>
        <end position="324"/>
    </location>
</feature>
<comment type="function">
    <text evidence="4">Poorly processive, error-prone DNA polymerase involved in untargeted mutagenesis. Copies undamaged DNA at stalled replication forks, which arise in vivo from mismatched or misaligned primer ends. These misaligned primers can be extended by PolIV. Exhibits no 3'-5' exonuclease (proofreading) activity. May be involved in translesional synthesis, in conjunction with the beta clamp from PolIII.</text>
</comment>
<keyword evidence="9" id="KW-1185">Reference proteome</keyword>
<comment type="subunit">
    <text evidence="1">Monomer.</text>
</comment>
<dbReference type="EC" id="2.7.7.7" evidence="2"/>
<dbReference type="SUPFAM" id="SSF56672">
    <property type="entry name" value="DNA/RNA polymerases"/>
    <property type="match status" value="1"/>
</dbReference>
<gene>
    <name evidence="8" type="ORF">SBA_ch1_22390</name>
</gene>
<name>A0ABN5WCN8_9SPHN</name>
<dbReference type="Proteomes" id="UP001059971">
    <property type="component" value="Chromosome 1"/>
</dbReference>
<dbReference type="CDD" id="cd03468">
    <property type="entry name" value="PolY_like"/>
    <property type="match status" value="1"/>
</dbReference>
<evidence type="ECO:0000259" key="6">
    <source>
        <dbReference type="Pfam" id="PF00817"/>
    </source>
</evidence>
<dbReference type="InterPro" id="IPR050356">
    <property type="entry name" value="SulA_CellDiv_inhibitor"/>
</dbReference>
<evidence type="ECO:0000256" key="5">
    <source>
        <dbReference type="ARBA" id="ARBA00049244"/>
    </source>
</evidence>
<reference evidence="8" key="1">
    <citation type="submission" date="2018-07" db="EMBL/GenBank/DDBJ databases">
        <title>Complete genome sequence of Sphingomonas bisphenolicum strain AO1, a bisphenol A degradative bacterium isolated from Japanese farm field.</title>
        <authorList>
            <person name="Murakami M."/>
            <person name="Koh M."/>
            <person name="Koba S."/>
            <person name="Matsumura Y."/>
        </authorList>
    </citation>
    <scope>NUCLEOTIDE SEQUENCE</scope>
    <source>
        <strain evidence="8">AO1</strain>
    </source>
</reference>
<keyword evidence="8" id="KW-0239">DNA-directed DNA polymerase</keyword>
<organism evidence="8 9">
    <name type="scientific">Sphingomonas bisphenolicum</name>
    <dbReference type="NCBI Taxonomy" id="296544"/>
    <lineage>
        <taxon>Bacteria</taxon>
        <taxon>Pseudomonadati</taxon>
        <taxon>Pseudomonadota</taxon>
        <taxon>Alphaproteobacteria</taxon>
        <taxon>Sphingomonadales</taxon>
        <taxon>Sphingomonadaceae</taxon>
        <taxon>Sphingomonas</taxon>
    </lineage>
</organism>
<dbReference type="InterPro" id="IPR017961">
    <property type="entry name" value="DNA_pol_Y-fam_little_finger"/>
</dbReference>
<evidence type="ECO:0000259" key="7">
    <source>
        <dbReference type="Pfam" id="PF11799"/>
    </source>
</evidence>
<feature type="domain" description="UmuC" evidence="6">
    <location>
        <begin position="54"/>
        <end position="165"/>
    </location>
</feature>
<evidence type="ECO:0000256" key="2">
    <source>
        <dbReference type="ARBA" id="ARBA00012417"/>
    </source>
</evidence>
<protein>
    <recommendedName>
        <fullName evidence="2">DNA-directed DNA polymerase</fullName>
        <ecNumber evidence="2">2.7.7.7</ecNumber>
    </recommendedName>
</protein>
<evidence type="ECO:0000256" key="4">
    <source>
        <dbReference type="ARBA" id="ARBA00025589"/>
    </source>
</evidence>
<dbReference type="InterPro" id="IPR043502">
    <property type="entry name" value="DNA/RNA_pol_sf"/>
</dbReference>
<dbReference type="PANTHER" id="PTHR35369:SF2">
    <property type="entry name" value="BLR3025 PROTEIN"/>
    <property type="match status" value="1"/>
</dbReference>
<comment type="catalytic activity">
    <reaction evidence="5">
        <text>DNA(n) + a 2'-deoxyribonucleoside 5'-triphosphate = DNA(n+1) + diphosphate</text>
        <dbReference type="Rhea" id="RHEA:22508"/>
        <dbReference type="Rhea" id="RHEA-COMP:17339"/>
        <dbReference type="Rhea" id="RHEA-COMP:17340"/>
        <dbReference type="ChEBI" id="CHEBI:33019"/>
        <dbReference type="ChEBI" id="CHEBI:61560"/>
        <dbReference type="ChEBI" id="CHEBI:173112"/>
        <dbReference type="EC" id="2.7.7.7"/>
    </reaction>
</comment>
<dbReference type="InterPro" id="IPR001126">
    <property type="entry name" value="UmuC"/>
</dbReference>
<keyword evidence="8" id="KW-0808">Transferase</keyword>
<evidence type="ECO:0000256" key="3">
    <source>
        <dbReference type="ARBA" id="ARBA00022763"/>
    </source>
</evidence>
<evidence type="ECO:0000313" key="9">
    <source>
        <dbReference type="Proteomes" id="UP001059971"/>
    </source>
</evidence>
<proteinExistence type="predicted"/>
<evidence type="ECO:0000256" key="1">
    <source>
        <dbReference type="ARBA" id="ARBA00011245"/>
    </source>
</evidence>
<dbReference type="Pfam" id="PF00817">
    <property type="entry name" value="IMS"/>
    <property type="match status" value="1"/>
</dbReference>
<dbReference type="Pfam" id="PF11799">
    <property type="entry name" value="IMS_C"/>
    <property type="match status" value="1"/>
</dbReference>
<dbReference type="GO" id="GO:0003887">
    <property type="term" value="F:DNA-directed DNA polymerase activity"/>
    <property type="evidence" value="ECO:0007669"/>
    <property type="project" value="UniProtKB-KW"/>
</dbReference>